<accession>A0A6C0ELF0</accession>
<protein>
    <submittedName>
        <fullName evidence="1">Uncharacterized protein</fullName>
    </submittedName>
</protein>
<dbReference type="EMBL" id="MN738889">
    <property type="protein sequence ID" value="QHT30014.1"/>
    <property type="molecule type" value="Genomic_DNA"/>
</dbReference>
<dbReference type="AlphaFoldDB" id="A0A6C0ELF0"/>
<sequence length="86" mass="10347">MDFTPRPTIEIPEDPFAEPDPVLKEQRRKRIDDIINLPTNGAVEHWFRKHFIRIGPPCKWLTDADYMAECIDPYPYEKEYIFFCMK</sequence>
<organism evidence="1">
    <name type="scientific">viral metagenome</name>
    <dbReference type="NCBI Taxonomy" id="1070528"/>
    <lineage>
        <taxon>unclassified sequences</taxon>
        <taxon>metagenomes</taxon>
        <taxon>organismal metagenomes</taxon>
    </lineage>
</organism>
<evidence type="ECO:0000313" key="1">
    <source>
        <dbReference type="EMBL" id="QHT30014.1"/>
    </source>
</evidence>
<reference evidence="1" key="1">
    <citation type="journal article" date="2020" name="Nature">
        <title>Giant virus diversity and host interactions through global metagenomics.</title>
        <authorList>
            <person name="Schulz F."/>
            <person name="Roux S."/>
            <person name="Paez-Espino D."/>
            <person name="Jungbluth S."/>
            <person name="Walsh D.A."/>
            <person name="Denef V.J."/>
            <person name="McMahon K.D."/>
            <person name="Konstantinidis K.T."/>
            <person name="Eloe-Fadrosh E.A."/>
            <person name="Kyrpides N.C."/>
            <person name="Woyke T."/>
        </authorList>
    </citation>
    <scope>NUCLEOTIDE SEQUENCE</scope>
    <source>
        <strain evidence="1">GVMAG-M-3300009068-25</strain>
    </source>
</reference>
<name>A0A6C0ELF0_9ZZZZ</name>
<proteinExistence type="predicted"/>